<evidence type="ECO:0000256" key="1">
    <source>
        <dbReference type="SAM" id="Phobius"/>
    </source>
</evidence>
<sequence length="76" mass="8319">MTNVLEIRVHQGQADSSRVSIAAVLLVMLAFVAIGSKRIEDSSGDPLYYIDLSATPAKSNTERRTAVDTRLELSRL</sequence>
<proteinExistence type="predicted"/>
<organism evidence="2 3">
    <name type="scientific">Parelaphostrongylus tenuis</name>
    <name type="common">Meningeal worm</name>
    <dbReference type="NCBI Taxonomy" id="148309"/>
    <lineage>
        <taxon>Eukaryota</taxon>
        <taxon>Metazoa</taxon>
        <taxon>Ecdysozoa</taxon>
        <taxon>Nematoda</taxon>
        <taxon>Chromadorea</taxon>
        <taxon>Rhabditida</taxon>
        <taxon>Rhabditina</taxon>
        <taxon>Rhabditomorpha</taxon>
        <taxon>Strongyloidea</taxon>
        <taxon>Metastrongylidae</taxon>
        <taxon>Parelaphostrongylus</taxon>
    </lineage>
</organism>
<protein>
    <submittedName>
        <fullName evidence="2">Uncharacterized protein</fullName>
    </submittedName>
</protein>
<keyword evidence="1" id="KW-1133">Transmembrane helix</keyword>
<accession>A0AAD5N6F1</accession>
<evidence type="ECO:0000313" key="3">
    <source>
        <dbReference type="Proteomes" id="UP001196413"/>
    </source>
</evidence>
<comment type="caution">
    <text evidence="2">The sequence shown here is derived from an EMBL/GenBank/DDBJ whole genome shotgun (WGS) entry which is preliminary data.</text>
</comment>
<feature type="transmembrane region" description="Helical" evidence="1">
    <location>
        <begin position="19"/>
        <end position="36"/>
    </location>
</feature>
<keyword evidence="1" id="KW-0812">Transmembrane</keyword>
<keyword evidence="3" id="KW-1185">Reference proteome</keyword>
<reference evidence="2" key="1">
    <citation type="submission" date="2021-06" db="EMBL/GenBank/DDBJ databases">
        <title>Parelaphostrongylus tenuis whole genome reference sequence.</title>
        <authorList>
            <person name="Garwood T.J."/>
            <person name="Larsen P.A."/>
            <person name="Fountain-Jones N.M."/>
            <person name="Garbe J.R."/>
            <person name="Macchietto M.G."/>
            <person name="Kania S.A."/>
            <person name="Gerhold R.W."/>
            <person name="Richards J.E."/>
            <person name="Wolf T.M."/>
        </authorList>
    </citation>
    <scope>NUCLEOTIDE SEQUENCE</scope>
    <source>
        <strain evidence="2">MNPRO001-30</strain>
        <tissue evidence="2">Meninges</tissue>
    </source>
</reference>
<dbReference type="AlphaFoldDB" id="A0AAD5N6F1"/>
<evidence type="ECO:0000313" key="2">
    <source>
        <dbReference type="EMBL" id="KAJ1361159.1"/>
    </source>
</evidence>
<gene>
    <name evidence="2" type="ORF">KIN20_020351</name>
</gene>
<dbReference type="EMBL" id="JAHQIW010004125">
    <property type="protein sequence ID" value="KAJ1361159.1"/>
    <property type="molecule type" value="Genomic_DNA"/>
</dbReference>
<dbReference type="Proteomes" id="UP001196413">
    <property type="component" value="Unassembled WGS sequence"/>
</dbReference>
<name>A0AAD5N6F1_PARTN</name>
<keyword evidence="1" id="KW-0472">Membrane</keyword>